<proteinExistence type="inferred from homology"/>
<evidence type="ECO:0000256" key="5">
    <source>
        <dbReference type="ARBA" id="ARBA00022475"/>
    </source>
</evidence>
<evidence type="ECO:0000313" key="16">
    <source>
        <dbReference type="Proteomes" id="UP000287502"/>
    </source>
</evidence>
<dbReference type="InterPro" id="IPR003824">
    <property type="entry name" value="UppP"/>
</dbReference>
<gene>
    <name evidence="14" type="primary">uppP</name>
    <name evidence="15" type="ORF">EP073_02405</name>
</gene>
<feature type="transmembrane region" description="Helical" evidence="14">
    <location>
        <begin position="114"/>
        <end position="134"/>
    </location>
</feature>
<feature type="transmembrane region" description="Helical" evidence="14">
    <location>
        <begin position="245"/>
        <end position="262"/>
    </location>
</feature>
<evidence type="ECO:0000256" key="10">
    <source>
        <dbReference type="ARBA" id="ARBA00023251"/>
    </source>
</evidence>
<feature type="transmembrane region" description="Helical" evidence="14">
    <location>
        <begin position="67"/>
        <end position="83"/>
    </location>
</feature>
<feature type="transmembrane region" description="Helical" evidence="14">
    <location>
        <begin position="185"/>
        <end position="204"/>
    </location>
</feature>
<comment type="miscellaneous">
    <text evidence="14">Bacitracin is thought to be involved in the inhibition of peptidoglycan synthesis by sequestering undecaprenyl diphosphate, thereby reducing the pool of lipid carrier available.</text>
</comment>
<dbReference type="RefSeq" id="WP_128465575.1">
    <property type="nucleotide sequence ID" value="NZ_CP035108.1"/>
</dbReference>
<keyword evidence="14" id="KW-0961">Cell wall biogenesis/degradation</keyword>
<organism evidence="15 16">
    <name type="scientific">Geovibrio thiophilus</name>
    <dbReference type="NCBI Taxonomy" id="139438"/>
    <lineage>
        <taxon>Bacteria</taxon>
        <taxon>Pseudomonadati</taxon>
        <taxon>Deferribacterota</taxon>
        <taxon>Deferribacteres</taxon>
        <taxon>Deferribacterales</taxon>
        <taxon>Geovibrionaceae</taxon>
        <taxon>Geovibrio</taxon>
    </lineage>
</organism>
<keyword evidence="5 14" id="KW-1003">Cell membrane</keyword>
<protein>
    <recommendedName>
        <fullName evidence="4 14">Undecaprenyl-diphosphatase</fullName>
        <ecNumber evidence="3 14">3.6.1.27</ecNumber>
    </recommendedName>
    <alternativeName>
        <fullName evidence="12 14">Bacitracin resistance protein</fullName>
    </alternativeName>
    <alternativeName>
        <fullName evidence="11 14">Undecaprenyl pyrophosphate phosphatase</fullName>
    </alternativeName>
</protein>
<comment type="similarity">
    <text evidence="2 14">Belongs to the UppP family.</text>
</comment>
<comment type="catalytic activity">
    <reaction evidence="13 14">
        <text>di-trans,octa-cis-undecaprenyl diphosphate + H2O = di-trans,octa-cis-undecaprenyl phosphate + phosphate + H(+)</text>
        <dbReference type="Rhea" id="RHEA:28094"/>
        <dbReference type="ChEBI" id="CHEBI:15377"/>
        <dbReference type="ChEBI" id="CHEBI:15378"/>
        <dbReference type="ChEBI" id="CHEBI:43474"/>
        <dbReference type="ChEBI" id="CHEBI:58405"/>
        <dbReference type="ChEBI" id="CHEBI:60392"/>
        <dbReference type="EC" id="3.6.1.27"/>
    </reaction>
</comment>
<dbReference type="GO" id="GO:0005886">
    <property type="term" value="C:plasma membrane"/>
    <property type="evidence" value="ECO:0007669"/>
    <property type="project" value="UniProtKB-SubCell"/>
</dbReference>
<evidence type="ECO:0000256" key="2">
    <source>
        <dbReference type="ARBA" id="ARBA00010621"/>
    </source>
</evidence>
<dbReference type="OrthoDB" id="9808289at2"/>
<keyword evidence="8 14" id="KW-1133">Transmembrane helix</keyword>
<dbReference type="GO" id="GO:0009252">
    <property type="term" value="P:peptidoglycan biosynthetic process"/>
    <property type="evidence" value="ECO:0007669"/>
    <property type="project" value="UniProtKB-KW"/>
</dbReference>
<sequence length="263" mass="28864">MTTGMAVLLGLIQGFTEFLPVSSSGHLVLAQSLMGGFSQPGLLFDTLLHLATLFAVLLFFRERVKNLMLAFFGIFFQQYRIVYYQNKNFLWGIIIASIPTAVIGLSLEKSAEHFFTTPSFVGYFLILTSLLLVFSDKMKPRGELTLPQSFIIGIVQGIAVIPGISRSGSTVAAGLFLGVKREDMAEFSFLMSVPAIFGAALLQVRHLETLPTDQLPAYGAGMLAAFISGLFAISFMVYFIKKANLKIFALYCLVLGITAIIWM</sequence>
<dbReference type="Proteomes" id="UP000287502">
    <property type="component" value="Chromosome"/>
</dbReference>
<evidence type="ECO:0000256" key="11">
    <source>
        <dbReference type="ARBA" id="ARBA00032707"/>
    </source>
</evidence>
<comment type="subcellular location">
    <subcellularLocation>
        <location evidence="1 14">Cell membrane</location>
        <topology evidence="1 14">Multi-pass membrane protein</topology>
    </subcellularLocation>
</comment>
<keyword evidence="10 14" id="KW-0046">Antibiotic resistance</keyword>
<keyword evidence="14" id="KW-0133">Cell shape</keyword>
<evidence type="ECO:0000256" key="14">
    <source>
        <dbReference type="HAMAP-Rule" id="MF_01006"/>
    </source>
</evidence>
<evidence type="ECO:0000256" key="13">
    <source>
        <dbReference type="ARBA" id="ARBA00047594"/>
    </source>
</evidence>
<dbReference type="GO" id="GO:0008360">
    <property type="term" value="P:regulation of cell shape"/>
    <property type="evidence" value="ECO:0007669"/>
    <property type="project" value="UniProtKB-KW"/>
</dbReference>
<feature type="transmembrane region" description="Helical" evidence="14">
    <location>
        <begin position="40"/>
        <end position="60"/>
    </location>
</feature>
<evidence type="ECO:0000256" key="6">
    <source>
        <dbReference type="ARBA" id="ARBA00022692"/>
    </source>
</evidence>
<dbReference type="PANTHER" id="PTHR30622:SF2">
    <property type="entry name" value="UNDECAPRENYL-DIPHOSPHATASE"/>
    <property type="match status" value="1"/>
</dbReference>
<evidence type="ECO:0000313" key="15">
    <source>
        <dbReference type="EMBL" id="QAR32288.1"/>
    </source>
</evidence>
<dbReference type="AlphaFoldDB" id="A0A3R5X1N0"/>
<evidence type="ECO:0000256" key="7">
    <source>
        <dbReference type="ARBA" id="ARBA00022801"/>
    </source>
</evidence>
<feature type="transmembrane region" description="Helical" evidence="14">
    <location>
        <begin position="216"/>
        <end position="238"/>
    </location>
</feature>
<evidence type="ECO:0000256" key="12">
    <source>
        <dbReference type="ARBA" id="ARBA00032932"/>
    </source>
</evidence>
<keyword evidence="16" id="KW-1185">Reference proteome</keyword>
<feature type="transmembrane region" description="Helical" evidence="14">
    <location>
        <begin position="146"/>
        <end position="164"/>
    </location>
</feature>
<name>A0A3R5X1N0_9BACT</name>
<dbReference type="GO" id="GO:0046677">
    <property type="term" value="P:response to antibiotic"/>
    <property type="evidence" value="ECO:0007669"/>
    <property type="project" value="UniProtKB-UniRule"/>
</dbReference>
<dbReference type="GO" id="GO:0071555">
    <property type="term" value="P:cell wall organization"/>
    <property type="evidence" value="ECO:0007669"/>
    <property type="project" value="UniProtKB-KW"/>
</dbReference>
<dbReference type="EC" id="3.6.1.27" evidence="3 14"/>
<comment type="function">
    <text evidence="14">Catalyzes the dephosphorylation of undecaprenyl diphosphate (UPP). Confers resistance to bacitracin.</text>
</comment>
<dbReference type="HAMAP" id="MF_01006">
    <property type="entry name" value="Undec_diphosphatase"/>
    <property type="match status" value="1"/>
</dbReference>
<dbReference type="PANTHER" id="PTHR30622">
    <property type="entry name" value="UNDECAPRENYL-DIPHOSPHATASE"/>
    <property type="match status" value="1"/>
</dbReference>
<reference evidence="15 16" key="1">
    <citation type="submission" date="2019-01" db="EMBL/GenBank/DDBJ databases">
        <title>Geovibrio thiophilus DSM 11263, complete genome.</title>
        <authorList>
            <person name="Spring S."/>
            <person name="Bunk B."/>
            <person name="Sproer C."/>
        </authorList>
    </citation>
    <scope>NUCLEOTIDE SEQUENCE [LARGE SCALE GENOMIC DNA]</scope>
    <source>
        <strain evidence="15 16">DSM 11263</strain>
    </source>
</reference>
<feature type="transmembrane region" description="Helical" evidence="14">
    <location>
        <begin position="89"/>
        <end position="107"/>
    </location>
</feature>
<keyword evidence="6 14" id="KW-0812">Transmembrane</keyword>
<evidence type="ECO:0000256" key="8">
    <source>
        <dbReference type="ARBA" id="ARBA00022989"/>
    </source>
</evidence>
<dbReference type="KEGG" id="gtl:EP073_02405"/>
<dbReference type="Pfam" id="PF02673">
    <property type="entry name" value="BacA"/>
    <property type="match status" value="1"/>
</dbReference>
<keyword evidence="7 14" id="KW-0378">Hydrolase</keyword>
<evidence type="ECO:0000256" key="1">
    <source>
        <dbReference type="ARBA" id="ARBA00004651"/>
    </source>
</evidence>
<keyword evidence="14" id="KW-0573">Peptidoglycan synthesis</keyword>
<evidence type="ECO:0000256" key="4">
    <source>
        <dbReference type="ARBA" id="ARBA00021581"/>
    </source>
</evidence>
<evidence type="ECO:0000256" key="9">
    <source>
        <dbReference type="ARBA" id="ARBA00023136"/>
    </source>
</evidence>
<evidence type="ECO:0000256" key="3">
    <source>
        <dbReference type="ARBA" id="ARBA00012374"/>
    </source>
</evidence>
<dbReference type="GO" id="GO:0050380">
    <property type="term" value="F:undecaprenyl-diphosphatase activity"/>
    <property type="evidence" value="ECO:0007669"/>
    <property type="project" value="UniProtKB-UniRule"/>
</dbReference>
<keyword evidence="9 14" id="KW-0472">Membrane</keyword>
<accession>A0A3R5X1N0</accession>
<dbReference type="EMBL" id="CP035108">
    <property type="protein sequence ID" value="QAR32288.1"/>
    <property type="molecule type" value="Genomic_DNA"/>
</dbReference>